<accession>A0A1M6RIA0</accession>
<sequence length="491" mass="57182">MPPSSLVSGGRMDWKLNSSDLKRYPHFDKYLPPEEIERIVTDPNRVRTNAFFPFIRYEKSYQPFRQKGDAEEKPEKKTREIRYASRRDAYIFAYYRFLLSQKYNAELDRLGISDNVIAYRKILVKGSPDKGKCNIDFAKDAFDKILALGECSAVVLDISKYFESLDHEQIRGLWCRLFGYDDLPPDHHAVFKNITQYRFVERDKAYERLGFIGQINDGEKTTRGYLKGFKEMPNQLCSMADFRAKIAGGSPEYHSIIEKNVNAYGIPQGAPISDILANLYLIDFDVLIKNYVDSRGGLYLRYSDDIIVILPGDEGPGIEAREFVREKIKDFGAQLQIKLSKCALVKFQRREDGRLFFTHVEGAKGHNGLEYLGFRFDGEHVFLKDSTISGLYRKITRSLRKEAMTFIRRYPGKDVEFMVKNFNVDQFVKRFGRVEDFDHSSECEDWTFWTYARRAQKAFGTRGIKIMHQLKRHRSLVKERAVEEFRAKLAS</sequence>
<keyword evidence="2" id="KW-0548">Nucleotidyltransferase</keyword>
<feature type="domain" description="Reverse transcriptase" evidence="1">
    <location>
        <begin position="1"/>
        <end position="376"/>
    </location>
</feature>
<keyword evidence="2" id="KW-0695">RNA-directed DNA polymerase</keyword>
<evidence type="ECO:0000313" key="2">
    <source>
        <dbReference type="EMBL" id="SHK32154.1"/>
    </source>
</evidence>
<evidence type="ECO:0000259" key="1">
    <source>
        <dbReference type="PROSITE" id="PS50878"/>
    </source>
</evidence>
<dbReference type="InterPro" id="IPR043502">
    <property type="entry name" value="DNA/RNA_pol_sf"/>
</dbReference>
<keyword evidence="2" id="KW-0808">Transferase</keyword>
<gene>
    <name evidence="2" type="ORF">SAMN02745194_04697</name>
</gene>
<dbReference type="EMBL" id="FQZF01000043">
    <property type="protein sequence ID" value="SHK32154.1"/>
    <property type="molecule type" value="Genomic_DNA"/>
</dbReference>
<dbReference type="Pfam" id="PF00078">
    <property type="entry name" value="RVT_1"/>
    <property type="match status" value="1"/>
</dbReference>
<dbReference type="InterPro" id="IPR000477">
    <property type="entry name" value="RT_dom"/>
</dbReference>
<dbReference type="GO" id="GO:0003964">
    <property type="term" value="F:RNA-directed DNA polymerase activity"/>
    <property type="evidence" value="ECO:0007669"/>
    <property type="project" value="UniProtKB-KW"/>
</dbReference>
<dbReference type="SUPFAM" id="SSF56672">
    <property type="entry name" value="DNA/RNA polymerases"/>
    <property type="match status" value="1"/>
</dbReference>
<organism evidence="2 3">
    <name type="scientific">Muricoccus roseus</name>
    <dbReference type="NCBI Taxonomy" id="198092"/>
    <lineage>
        <taxon>Bacteria</taxon>
        <taxon>Pseudomonadati</taxon>
        <taxon>Pseudomonadota</taxon>
        <taxon>Alphaproteobacteria</taxon>
        <taxon>Acetobacterales</taxon>
        <taxon>Roseomonadaceae</taxon>
        <taxon>Muricoccus</taxon>
    </lineage>
</organism>
<dbReference type="AlphaFoldDB" id="A0A1M6RIA0"/>
<keyword evidence="3" id="KW-1185">Reference proteome</keyword>
<evidence type="ECO:0000313" key="3">
    <source>
        <dbReference type="Proteomes" id="UP000184387"/>
    </source>
</evidence>
<name>A0A1M6RIA0_9PROT</name>
<proteinExistence type="predicted"/>
<dbReference type="PROSITE" id="PS50878">
    <property type="entry name" value="RT_POL"/>
    <property type="match status" value="1"/>
</dbReference>
<dbReference type="Proteomes" id="UP000184387">
    <property type="component" value="Unassembled WGS sequence"/>
</dbReference>
<reference evidence="2 3" key="1">
    <citation type="submission" date="2016-11" db="EMBL/GenBank/DDBJ databases">
        <authorList>
            <person name="Jaros S."/>
            <person name="Januszkiewicz K."/>
            <person name="Wedrychowicz H."/>
        </authorList>
    </citation>
    <scope>NUCLEOTIDE SEQUENCE [LARGE SCALE GENOMIC DNA]</scope>
    <source>
        <strain evidence="2 3">DSM 14916</strain>
    </source>
</reference>
<protein>
    <submittedName>
        <fullName evidence="2">Reverse transcriptase (RNA-dependent DNA polymerase)</fullName>
    </submittedName>
</protein>